<dbReference type="InterPro" id="IPR058404">
    <property type="entry name" value="DUF8091"/>
</dbReference>
<sequence length="227" mass="26000">METSLHRQLKAIYAGDDGCCEVVCDKYRIDAVRGDELIEIQHGSLAAIRDKIRKLLAKHRVRIVKPIVANKLLVKLDGCGGAEISRRRSPKRGTLLDVFDELVYFTRVFPHERLTLEVVLVDVEERRFPGRGKRRRRRSSERDFQIEDQHLLQIVASQTFATTADLKRLLPKRLPKQFHTAHLAERLKTPRFTAQRIAYCLRQMGAVEIVGKQGNAILYSYASNKAA</sequence>
<dbReference type="AlphaFoldDB" id="A0A517U5H3"/>
<reference evidence="2 3" key="1">
    <citation type="submission" date="2019-02" db="EMBL/GenBank/DDBJ databases">
        <title>Deep-cultivation of Planctomycetes and their phenomic and genomic characterization uncovers novel biology.</title>
        <authorList>
            <person name="Wiegand S."/>
            <person name="Jogler M."/>
            <person name="Boedeker C."/>
            <person name="Pinto D."/>
            <person name="Vollmers J."/>
            <person name="Rivas-Marin E."/>
            <person name="Kohn T."/>
            <person name="Peeters S.H."/>
            <person name="Heuer A."/>
            <person name="Rast P."/>
            <person name="Oberbeckmann S."/>
            <person name="Bunk B."/>
            <person name="Jeske O."/>
            <person name="Meyerdierks A."/>
            <person name="Storesund J.E."/>
            <person name="Kallscheuer N."/>
            <person name="Luecker S."/>
            <person name="Lage O.M."/>
            <person name="Pohl T."/>
            <person name="Merkel B.J."/>
            <person name="Hornburger P."/>
            <person name="Mueller R.-W."/>
            <person name="Bruemmer F."/>
            <person name="Labrenz M."/>
            <person name="Spormann A.M."/>
            <person name="Op den Camp H."/>
            <person name="Overmann J."/>
            <person name="Amann R."/>
            <person name="Jetten M.S.M."/>
            <person name="Mascher T."/>
            <person name="Medema M.H."/>
            <person name="Devos D.P."/>
            <person name="Kaster A.-K."/>
            <person name="Ovreas L."/>
            <person name="Rohde M."/>
            <person name="Galperin M.Y."/>
            <person name="Jogler C."/>
        </authorList>
    </citation>
    <scope>NUCLEOTIDE SEQUENCE [LARGE SCALE GENOMIC DNA]</scope>
    <source>
        <strain evidence="2 3">I41</strain>
    </source>
</reference>
<protein>
    <recommendedName>
        <fullName evidence="1">DUF8091 domain-containing protein</fullName>
    </recommendedName>
</protein>
<feature type="domain" description="DUF8091" evidence="1">
    <location>
        <begin position="3"/>
        <end position="160"/>
    </location>
</feature>
<evidence type="ECO:0000259" key="1">
    <source>
        <dbReference type="Pfam" id="PF26351"/>
    </source>
</evidence>
<keyword evidence="3" id="KW-1185">Reference proteome</keyword>
<dbReference type="Pfam" id="PF26351">
    <property type="entry name" value="DUF8091"/>
    <property type="match status" value="1"/>
</dbReference>
<evidence type="ECO:0000313" key="3">
    <source>
        <dbReference type="Proteomes" id="UP000317909"/>
    </source>
</evidence>
<accession>A0A517U5H3</accession>
<organism evidence="2 3">
    <name type="scientific">Lacipirellula limnantheis</name>
    <dbReference type="NCBI Taxonomy" id="2528024"/>
    <lineage>
        <taxon>Bacteria</taxon>
        <taxon>Pseudomonadati</taxon>
        <taxon>Planctomycetota</taxon>
        <taxon>Planctomycetia</taxon>
        <taxon>Pirellulales</taxon>
        <taxon>Lacipirellulaceae</taxon>
        <taxon>Lacipirellula</taxon>
    </lineage>
</organism>
<name>A0A517U5H3_9BACT</name>
<dbReference type="KEGG" id="llh:I41_51280"/>
<proteinExistence type="predicted"/>
<evidence type="ECO:0000313" key="2">
    <source>
        <dbReference type="EMBL" id="QDT75884.1"/>
    </source>
</evidence>
<dbReference type="RefSeq" id="WP_145435654.1">
    <property type="nucleotide sequence ID" value="NZ_CP036339.1"/>
</dbReference>
<dbReference type="EMBL" id="CP036339">
    <property type="protein sequence ID" value="QDT75884.1"/>
    <property type="molecule type" value="Genomic_DNA"/>
</dbReference>
<gene>
    <name evidence="2" type="ORF">I41_51280</name>
</gene>
<dbReference type="Proteomes" id="UP000317909">
    <property type="component" value="Chromosome"/>
</dbReference>
<dbReference type="OrthoDB" id="287760at2"/>